<evidence type="ECO:0000256" key="3">
    <source>
        <dbReference type="ARBA" id="ARBA00022448"/>
    </source>
</evidence>
<evidence type="ECO:0000313" key="9">
    <source>
        <dbReference type="EMBL" id="GAF77886.1"/>
    </source>
</evidence>
<feature type="transmembrane region" description="Helical" evidence="8">
    <location>
        <begin position="32"/>
        <end position="49"/>
    </location>
</feature>
<evidence type="ECO:0000256" key="7">
    <source>
        <dbReference type="ARBA" id="ARBA00023136"/>
    </source>
</evidence>
<comment type="similarity">
    <text evidence="2">Belongs to the arsenical resistance-3 (ACR3) (TC 2.A.59) family.</text>
</comment>
<evidence type="ECO:0008006" key="10">
    <source>
        <dbReference type="Google" id="ProtNLM"/>
    </source>
</evidence>
<evidence type="ECO:0000256" key="5">
    <source>
        <dbReference type="ARBA" id="ARBA00022692"/>
    </source>
</evidence>
<accession>X0SRW7</accession>
<dbReference type="Gene3D" id="1.20.1530.20">
    <property type="match status" value="1"/>
</dbReference>
<keyword evidence="5 8" id="KW-0812">Transmembrane</keyword>
<keyword evidence="3" id="KW-0813">Transport</keyword>
<feature type="non-terminal residue" evidence="9">
    <location>
        <position position="116"/>
    </location>
</feature>
<proteinExistence type="inferred from homology"/>
<dbReference type="EMBL" id="BARS01000474">
    <property type="protein sequence ID" value="GAF77886.1"/>
    <property type="molecule type" value="Genomic_DNA"/>
</dbReference>
<comment type="caution">
    <text evidence="9">The sequence shown here is derived from an EMBL/GenBank/DDBJ whole genome shotgun (WGS) entry which is preliminary data.</text>
</comment>
<evidence type="ECO:0000256" key="4">
    <source>
        <dbReference type="ARBA" id="ARBA00022475"/>
    </source>
</evidence>
<evidence type="ECO:0000256" key="8">
    <source>
        <dbReference type="SAM" id="Phobius"/>
    </source>
</evidence>
<protein>
    <recommendedName>
        <fullName evidence="10">Cation/H+ exchanger domain-containing protein</fullName>
    </recommendedName>
</protein>
<comment type="subcellular location">
    <subcellularLocation>
        <location evidence="1">Cell membrane</location>
        <topology evidence="1">Multi-pass membrane protein</topology>
    </subcellularLocation>
</comment>
<dbReference type="PANTHER" id="PTHR43057">
    <property type="entry name" value="ARSENITE EFFLUX TRANSPORTER"/>
    <property type="match status" value="1"/>
</dbReference>
<dbReference type="InterPro" id="IPR002657">
    <property type="entry name" value="BilAc:Na_symport/Acr3"/>
</dbReference>
<dbReference type="InterPro" id="IPR004706">
    <property type="entry name" value="Arsenical-R_Acr3"/>
</dbReference>
<dbReference type="GO" id="GO:0015105">
    <property type="term" value="F:arsenite transmembrane transporter activity"/>
    <property type="evidence" value="ECO:0007669"/>
    <property type="project" value="TreeGrafter"/>
</dbReference>
<keyword evidence="7 8" id="KW-0472">Membrane</keyword>
<dbReference type="AlphaFoldDB" id="X0SRW7"/>
<gene>
    <name evidence="9" type="ORF">S01H1_01146</name>
</gene>
<evidence type="ECO:0000256" key="2">
    <source>
        <dbReference type="ARBA" id="ARBA00010110"/>
    </source>
</evidence>
<dbReference type="InterPro" id="IPR038770">
    <property type="entry name" value="Na+/solute_symporter_sf"/>
</dbReference>
<name>X0SRW7_9ZZZZ</name>
<keyword evidence="6 8" id="KW-1133">Transmembrane helix</keyword>
<evidence type="ECO:0000256" key="1">
    <source>
        <dbReference type="ARBA" id="ARBA00004651"/>
    </source>
</evidence>
<evidence type="ECO:0000256" key="6">
    <source>
        <dbReference type="ARBA" id="ARBA00022989"/>
    </source>
</evidence>
<feature type="transmembrane region" description="Helical" evidence="8">
    <location>
        <begin position="7"/>
        <end position="26"/>
    </location>
</feature>
<dbReference type="GO" id="GO:0015297">
    <property type="term" value="F:antiporter activity"/>
    <property type="evidence" value="ECO:0007669"/>
    <property type="project" value="InterPro"/>
</dbReference>
<dbReference type="GO" id="GO:0015104">
    <property type="term" value="F:antimonite transmembrane transporter activity"/>
    <property type="evidence" value="ECO:0007669"/>
    <property type="project" value="TreeGrafter"/>
</dbReference>
<dbReference type="PANTHER" id="PTHR43057:SF1">
    <property type="entry name" value="ARSENICAL-RESISTANCE PROTEIN 3"/>
    <property type="match status" value="1"/>
</dbReference>
<keyword evidence="4" id="KW-1003">Cell membrane</keyword>
<feature type="transmembrane region" description="Helical" evidence="8">
    <location>
        <begin position="69"/>
        <end position="90"/>
    </location>
</feature>
<sequence>MGWVEKLLALWVILCIIIGLLLGKYFPEFSEHLEIGIPIGLFLMIYPAMTKIELGELKVSLKSKKQVGIIVFFNYAVNPFLLYALGFVFFENILPYFNLITPETARHLWTGLILLG</sequence>
<dbReference type="GO" id="GO:0005886">
    <property type="term" value="C:plasma membrane"/>
    <property type="evidence" value="ECO:0007669"/>
    <property type="project" value="UniProtKB-SubCell"/>
</dbReference>
<dbReference type="Pfam" id="PF01758">
    <property type="entry name" value="SBF"/>
    <property type="match status" value="1"/>
</dbReference>
<reference evidence="9" key="1">
    <citation type="journal article" date="2014" name="Front. Microbiol.">
        <title>High frequency of phylogenetically diverse reductive dehalogenase-homologous genes in deep subseafloor sedimentary metagenomes.</title>
        <authorList>
            <person name="Kawai M."/>
            <person name="Futagami T."/>
            <person name="Toyoda A."/>
            <person name="Takaki Y."/>
            <person name="Nishi S."/>
            <person name="Hori S."/>
            <person name="Arai W."/>
            <person name="Tsubouchi T."/>
            <person name="Morono Y."/>
            <person name="Uchiyama I."/>
            <person name="Ito T."/>
            <person name="Fujiyama A."/>
            <person name="Inagaki F."/>
            <person name="Takami H."/>
        </authorList>
    </citation>
    <scope>NUCLEOTIDE SEQUENCE</scope>
    <source>
        <strain evidence="9">Expedition CK06-06</strain>
    </source>
</reference>
<organism evidence="9">
    <name type="scientific">marine sediment metagenome</name>
    <dbReference type="NCBI Taxonomy" id="412755"/>
    <lineage>
        <taxon>unclassified sequences</taxon>
        <taxon>metagenomes</taxon>
        <taxon>ecological metagenomes</taxon>
    </lineage>
</organism>